<name>E0QSK4_9ACTO</name>
<keyword evidence="3" id="KW-0732">Signal</keyword>
<sequence>MSIQTLLEKALETIRYTQGAAMPHPGHPGKNTLKTLAASGAVLALALSLTACQEGAPAKKTATDAGQTTAADEITLADAYELGGYNPTNGYAELGVSPMYEGLLGLESKDPHKLPQLRPVLATAMPTSNADKTEWTVEVRSGVKFSDGSDFDAQDVVANYKEVMNPATASEIGASYEMVDQINADGNKVTFKLKYPYPDFPSRLLLGLAPSEYMKGGLASESPLNTKPVGTGPYVLEKLDSQKAVWAANPNYWGKAPQVKKLTTVYVPDDAARVSRIRTKEFAGSIIPPALANSLKNLEGYKVVHADSADWRGVSFPGSNAFCADPQARIALNEAVNRKEIIEKVLFGAGKPASTPVSAVYEAYDPEAQFKFDLEGAKKRLDAAGWKPGADGIREKDGQRAAFTLAYTSNDTVRRDLSVAFAAAMKPLGVDVKLEGTTWDALEGRLDKVGILLGGGDKPYSIDTQVYSILHTREANTSQYDNPGNYGSPEMDKILEQARQSGDESERVKLYQQAQKQYLAAPNHVFLAFLQHTYVTRDDGWKTGNLTVEPHSHGVNWGPWWNLGQWEK</sequence>
<dbReference type="HOGENOM" id="CLU_017028_8_5_11"/>
<gene>
    <name evidence="5" type="ORF">HMPREF0580_1869</name>
</gene>
<dbReference type="PANTHER" id="PTHR30290">
    <property type="entry name" value="PERIPLASMIC BINDING COMPONENT OF ABC TRANSPORTER"/>
    <property type="match status" value="1"/>
</dbReference>
<dbReference type="AlphaFoldDB" id="E0QSK4"/>
<keyword evidence="6" id="KW-1185">Reference proteome</keyword>
<evidence type="ECO:0000256" key="2">
    <source>
        <dbReference type="ARBA" id="ARBA00022448"/>
    </source>
</evidence>
<dbReference type="Gene3D" id="3.10.105.10">
    <property type="entry name" value="Dipeptide-binding Protein, Domain 3"/>
    <property type="match status" value="1"/>
</dbReference>
<comment type="caution">
    <text evidence="5">The sequence shown here is derived from an EMBL/GenBank/DDBJ whole genome shotgun (WGS) entry which is preliminary data.</text>
</comment>
<dbReference type="Gene3D" id="3.40.190.10">
    <property type="entry name" value="Periplasmic binding protein-like II"/>
    <property type="match status" value="1"/>
</dbReference>
<organism evidence="5 6">
    <name type="scientific">Mobiluncus mulieris ATCC 35239</name>
    <dbReference type="NCBI Taxonomy" id="871571"/>
    <lineage>
        <taxon>Bacteria</taxon>
        <taxon>Bacillati</taxon>
        <taxon>Actinomycetota</taxon>
        <taxon>Actinomycetes</taxon>
        <taxon>Actinomycetales</taxon>
        <taxon>Actinomycetaceae</taxon>
        <taxon>Mobiluncus</taxon>
    </lineage>
</organism>
<dbReference type="STRING" id="871571.HMPREF0580_1869"/>
<feature type="domain" description="Solute-binding protein family 5" evidence="4">
    <location>
        <begin position="117"/>
        <end position="447"/>
    </location>
</feature>
<protein>
    <submittedName>
        <fullName evidence="5">ABC transporter, substrate-binding protein, family 5</fullName>
    </submittedName>
</protein>
<dbReference type="Pfam" id="PF00496">
    <property type="entry name" value="SBP_bac_5"/>
    <property type="match status" value="1"/>
</dbReference>
<reference evidence="5" key="1">
    <citation type="submission" date="2010-08" db="EMBL/GenBank/DDBJ databases">
        <authorList>
            <person name="Muzny D."/>
            <person name="Qin X."/>
            <person name="Deng J."/>
            <person name="Jiang H."/>
            <person name="Liu Y."/>
            <person name="Qu J."/>
            <person name="Song X.-Z."/>
            <person name="Zhang L."/>
            <person name="Thornton R."/>
            <person name="Coyle M."/>
            <person name="Francisco L."/>
            <person name="Jackson L."/>
            <person name="Javaid M."/>
            <person name="Korchina V."/>
            <person name="Kovar C."/>
            <person name="Mata R."/>
            <person name="Mathew T."/>
            <person name="Ngo R."/>
            <person name="Nguyen L."/>
            <person name="Nguyen N."/>
            <person name="Okwuonu G."/>
            <person name="Ongeri F."/>
            <person name="Pham C."/>
            <person name="Simmons D."/>
            <person name="Wilczek-Boney K."/>
            <person name="Hale W."/>
            <person name="Jakkamsetti A."/>
            <person name="Pham P."/>
            <person name="Ruth R."/>
            <person name="San Lucas F."/>
            <person name="Warren J."/>
            <person name="Zhang J."/>
            <person name="Zhao Z."/>
            <person name="Zhou C."/>
            <person name="Zhu D."/>
            <person name="Lee S."/>
            <person name="Bess C."/>
            <person name="Blankenburg K."/>
            <person name="Forbes L."/>
            <person name="Fu Q."/>
            <person name="Gubbala S."/>
            <person name="Hirani K."/>
            <person name="Jayaseelan J.C."/>
            <person name="Lara F."/>
            <person name="Munidasa M."/>
            <person name="Palculict T."/>
            <person name="Patil S."/>
            <person name="Pu L.-L."/>
            <person name="Saada N."/>
            <person name="Tang L."/>
            <person name="Weissenberger G."/>
            <person name="Zhu Y."/>
            <person name="Hemphill L."/>
            <person name="Shang Y."/>
            <person name="Youmans B."/>
            <person name="Ayvaz T."/>
            <person name="Ross M."/>
            <person name="Santibanez J."/>
            <person name="Aqrawi P."/>
            <person name="Gross S."/>
            <person name="Joshi V."/>
            <person name="Fowler G."/>
            <person name="Nazareth L."/>
            <person name="Reid J."/>
            <person name="Worley K."/>
            <person name="Petrosino J."/>
            <person name="Highlander S."/>
            <person name="Gibbs R."/>
        </authorList>
    </citation>
    <scope>NUCLEOTIDE SEQUENCE [LARGE SCALE GENOMIC DNA]</scope>
    <source>
        <strain evidence="5">ATCC 35239</strain>
    </source>
</reference>
<evidence type="ECO:0000313" key="5">
    <source>
        <dbReference type="EMBL" id="EFM45454.1"/>
    </source>
</evidence>
<evidence type="ECO:0000256" key="1">
    <source>
        <dbReference type="ARBA" id="ARBA00005695"/>
    </source>
</evidence>
<evidence type="ECO:0000313" key="6">
    <source>
        <dbReference type="Proteomes" id="UP000003045"/>
    </source>
</evidence>
<comment type="similarity">
    <text evidence="1">Belongs to the bacterial solute-binding protein 5 family.</text>
</comment>
<dbReference type="EMBL" id="AEET01000040">
    <property type="protein sequence ID" value="EFM45454.1"/>
    <property type="molecule type" value="Genomic_DNA"/>
</dbReference>
<dbReference type="InterPro" id="IPR039424">
    <property type="entry name" value="SBP_5"/>
</dbReference>
<dbReference type="GO" id="GO:0015833">
    <property type="term" value="P:peptide transport"/>
    <property type="evidence" value="ECO:0007669"/>
    <property type="project" value="TreeGrafter"/>
</dbReference>
<dbReference type="Proteomes" id="UP000003045">
    <property type="component" value="Unassembled WGS sequence"/>
</dbReference>
<dbReference type="CDD" id="cd08518">
    <property type="entry name" value="PBP2_NikA_DppA_OppA_like_19"/>
    <property type="match status" value="1"/>
</dbReference>
<dbReference type="GO" id="GO:1904680">
    <property type="term" value="F:peptide transmembrane transporter activity"/>
    <property type="evidence" value="ECO:0007669"/>
    <property type="project" value="TreeGrafter"/>
</dbReference>
<dbReference type="Gene3D" id="3.90.76.10">
    <property type="entry name" value="Dipeptide-binding Protein, Domain 1"/>
    <property type="match status" value="1"/>
</dbReference>
<proteinExistence type="inferred from homology"/>
<dbReference type="InterPro" id="IPR030678">
    <property type="entry name" value="Peptide/Ni-bd"/>
</dbReference>
<dbReference type="InterPro" id="IPR000914">
    <property type="entry name" value="SBP_5_dom"/>
</dbReference>
<dbReference type="GO" id="GO:0043190">
    <property type="term" value="C:ATP-binding cassette (ABC) transporter complex"/>
    <property type="evidence" value="ECO:0007669"/>
    <property type="project" value="InterPro"/>
</dbReference>
<dbReference type="GO" id="GO:0042597">
    <property type="term" value="C:periplasmic space"/>
    <property type="evidence" value="ECO:0007669"/>
    <property type="project" value="UniProtKB-ARBA"/>
</dbReference>
<keyword evidence="2" id="KW-0813">Transport</keyword>
<accession>E0QSK4</accession>
<evidence type="ECO:0000259" key="4">
    <source>
        <dbReference type="Pfam" id="PF00496"/>
    </source>
</evidence>
<dbReference type="PIRSF" id="PIRSF002741">
    <property type="entry name" value="MppA"/>
    <property type="match status" value="1"/>
</dbReference>
<dbReference type="SUPFAM" id="SSF53850">
    <property type="entry name" value="Periplasmic binding protein-like II"/>
    <property type="match status" value="1"/>
</dbReference>
<evidence type="ECO:0000256" key="3">
    <source>
        <dbReference type="ARBA" id="ARBA00022729"/>
    </source>
</evidence>
<dbReference type="PANTHER" id="PTHR30290:SF9">
    <property type="entry name" value="OLIGOPEPTIDE-BINDING PROTEIN APPA"/>
    <property type="match status" value="1"/>
</dbReference>